<evidence type="ECO:0000256" key="3">
    <source>
        <dbReference type="SAM" id="MobiDB-lite"/>
    </source>
</evidence>
<accession>A0A507AMB9</accession>
<reference evidence="5 6" key="1">
    <citation type="submission" date="2019-06" db="EMBL/GenBank/DDBJ databases">
        <title>Draft genome sequence of the filamentous fungus Phialemoniopsis curvata isolated from diesel fuel.</title>
        <authorList>
            <person name="Varaljay V.A."/>
            <person name="Lyon W.J."/>
            <person name="Crouch A.L."/>
            <person name="Drake C.E."/>
            <person name="Hollomon J.M."/>
            <person name="Nadeau L.J."/>
            <person name="Nunn H.S."/>
            <person name="Stevenson B.S."/>
            <person name="Bojanowski C.L."/>
            <person name="Crookes-Goodson W.J."/>
        </authorList>
    </citation>
    <scope>NUCLEOTIDE SEQUENCE [LARGE SCALE GENOMIC DNA]</scope>
    <source>
        <strain evidence="5 6">D216</strain>
    </source>
</reference>
<proteinExistence type="predicted"/>
<organism evidence="5 6">
    <name type="scientific">Thyridium curvatum</name>
    <dbReference type="NCBI Taxonomy" id="1093900"/>
    <lineage>
        <taxon>Eukaryota</taxon>
        <taxon>Fungi</taxon>
        <taxon>Dikarya</taxon>
        <taxon>Ascomycota</taxon>
        <taxon>Pezizomycotina</taxon>
        <taxon>Sordariomycetes</taxon>
        <taxon>Sordariomycetidae</taxon>
        <taxon>Thyridiales</taxon>
        <taxon>Thyridiaceae</taxon>
        <taxon>Thyridium</taxon>
    </lineage>
</organism>
<name>A0A507AMB9_9PEZI</name>
<dbReference type="Gene3D" id="1.20.5.170">
    <property type="match status" value="1"/>
</dbReference>
<evidence type="ECO:0000256" key="1">
    <source>
        <dbReference type="ARBA" id="ARBA00004123"/>
    </source>
</evidence>
<sequence length="456" mass="49467">MIKTANPRATAAYPSPPHSLTPPGRRGSFFSAHDKRGMSSSLSPPHHQGPGNGAGPSDGSDRGPLGSLNLNFLKSLNDKRTTRDGQPQKRRGPKPDTKPALTRRQELNRQAQRTHRERKELYIKALEDEVLRLKEVYSAVTSDKDRLAEENRQLKQLLTSNGISMGGLLQPGRSSMHDDNASIPSVGHHSSLSISGSGTSFTGHPASSHTSAFTPPPLSAGTLQGQPQPQFSPQYSQKLSPKQSLHSNHTHSHSHGQEHGSHAASNVPQRNPGIDYDQAGIDFVLSLEKPCMDHLPWLVERGSANGTGEACGHALMASCPPRTFGELTPQVPFGKTHVKQGGDLPPSDFNPKGYTQQTWELSKGDLSTLLDLSTKLNLDGEITPVMAWGMVLAHPRLGELAPADFQRLTEELVGKVRCYGFGAVMEEFEVRDALESVYSTKTDMLQPGPNDVAMAY</sequence>
<feature type="compositionally biased region" description="Basic and acidic residues" evidence="3">
    <location>
        <begin position="76"/>
        <end position="107"/>
    </location>
</feature>
<dbReference type="CDD" id="cd14688">
    <property type="entry name" value="bZIP_YAP"/>
    <property type="match status" value="1"/>
</dbReference>
<dbReference type="InterPro" id="IPR046347">
    <property type="entry name" value="bZIP_sf"/>
</dbReference>
<comment type="subcellular location">
    <subcellularLocation>
        <location evidence="1">Nucleus</location>
    </subcellularLocation>
</comment>
<feature type="compositionally biased region" description="Low complexity" evidence="3">
    <location>
        <begin position="185"/>
        <end position="204"/>
    </location>
</feature>
<comment type="caution">
    <text evidence="5">The sequence shown here is derived from an EMBL/GenBank/DDBJ whole genome shotgun (WGS) entry which is preliminary data.</text>
</comment>
<dbReference type="RefSeq" id="XP_030990514.1">
    <property type="nucleotide sequence ID" value="XM_031144739.1"/>
</dbReference>
<dbReference type="PROSITE" id="PS50217">
    <property type="entry name" value="BZIP"/>
    <property type="match status" value="1"/>
</dbReference>
<keyword evidence="6" id="KW-1185">Reference proteome</keyword>
<evidence type="ECO:0000259" key="4">
    <source>
        <dbReference type="PROSITE" id="PS50217"/>
    </source>
</evidence>
<evidence type="ECO:0000256" key="2">
    <source>
        <dbReference type="ARBA" id="ARBA00023242"/>
    </source>
</evidence>
<dbReference type="InParanoid" id="A0A507AMB9"/>
<dbReference type="SUPFAM" id="SSF57959">
    <property type="entry name" value="Leucine zipper domain"/>
    <property type="match status" value="1"/>
</dbReference>
<dbReference type="GeneID" id="41977190"/>
<dbReference type="GO" id="GO:0001228">
    <property type="term" value="F:DNA-binding transcription activator activity, RNA polymerase II-specific"/>
    <property type="evidence" value="ECO:0007669"/>
    <property type="project" value="TreeGrafter"/>
</dbReference>
<feature type="region of interest" description="Disordered" evidence="3">
    <location>
        <begin position="1"/>
        <end position="116"/>
    </location>
</feature>
<dbReference type="InterPro" id="IPR004827">
    <property type="entry name" value="bZIP"/>
</dbReference>
<dbReference type="GO" id="GO:0000976">
    <property type="term" value="F:transcription cis-regulatory region binding"/>
    <property type="evidence" value="ECO:0007669"/>
    <property type="project" value="InterPro"/>
</dbReference>
<feature type="region of interest" description="Disordered" evidence="3">
    <location>
        <begin position="163"/>
        <end position="274"/>
    </location>
</feature>
<dbReference type="EMBL" id="SKBQ01000073">
    <property type="protein sequence ID" value="TPX08803.1"/>
    <property type="molecule type" value="Genomic_DNA"/>
</dbReference>
<gene>
    <name evidence="5" type="ORF">E0L32_009743</name>
</gene>
<dbReference type="GO" id="GO:0090575">
    <property type="term" value="C:RNA polymerase II transcription regulator complex"/>
    <property type="evidence" value="ECO:0007669"/>
    <property type="project" value="TreeGrafter"/>
</dbReference>
<dbReference type="OrthoDB" id="2590011at2759"/>
<dbReference type="AlphaFoldDB" id="A0A507AMB9"/>
<dbReference type="InterPro" id="IPR050936">
    <property type="entry name" value="AP-1-like"/>
</dbReference>
<feature type="compositionally biased region" description="Low complexity" evidence="3">
    <location>
        <begin position="224"/>
        <end position="237"/>
    </location>
</feature>
<dbReference type="SMART" id="SM00338">
    <property type="entry name" value="BRLZ"/>
    <property type="match status" value="1"/>
</dbReference>
<keyword evidence="2" id="KW-0539">Nucleus</keyword>
<protein>
    <recommendedName>
        <fullName evidence="4">BZIP domain-containing protein</fullName>
    </recommendedName>
</protein>
<dbReference type="Proteomes" id="UP000319257">
    <property type="component" value="Unassembled WGS sequence"/>
</dbReference>
<dbReference type="PANTHER" id="PTHR40621">
    <property type="entry name" value="TRANSCRIPTION FACTOR KAPC-RELATED"/>
    <property type="match status" value="1"/>
</dbReference>
<feature type="domain" description="BZIP" evidence="4">
    <location>
        <begin position="103"/>
        <end position="161"/>
    </location>
</feature>
<dbReference type="PANTHER" id="PTHR40621:SF6">
    <property type="entry name" value="AP-1-LIKE TRANSCRIPTION FACTOR YAP1-RELATED"/>
    <property type="match status" value="1"/>
</dbReference>
<dbReference type="Gene3D" id="1.10.238.100">
    <property type="entry name" value="YAP1 redox domain. Chain B"/>
    <property type="match status" value="1"/>
</dbReference>
<evidence type="ECO:0000313" key="6">
    <source>
        <dbReference type="Proteomes" id="UP000319257"/>
    </source>
</evidence>
<evidence type="ECO:0000313" key="5">
    <source>
        <dbReference type="EMBL" id="TPX08803.1"/>
    </source>
</evidence>